<comment type="similarity">
    <text evidence="2">Belongs to the GSP F family.</text>
</comment>
<dbReference type="InterPro" id="IPR018076">
    <property type="entry name" value="T2SS_GspF_dom"/>
</dbReference>
<evidence type="ECO:0000313" key="9">
    <source>
        <dbReference type="EMBL" id="GGR30544.1"/>
    </source>
</evidence>
<evidence type="ECO:0000259" key="8">
    <source>
        <dbReference type="Pfam" id="PF00482"/>
    </source>
</evidence>
<dbReference type="PRINTS" id="PR00812">
    <property type="entry name" value="BCTERIALGSPF"/>
</dbReference>
<dbReference type="Pfam" id="PF00482">
    <property type="entry name" value="T2SSF"/>
    <property type="match status" value="2"/>
</dbReference>
<dbReference type="GO" id="GO:0005886">
    <property type="term" value="C:plasma membrane"/>
    <property type="evidence" value="ECO:0007669"/>
    <property type="project" value="UniProtKB-SubCell"/>
</dbReference>
<dbReference type="PANTHER" id="PTHR30012:SF0">
    <property type="entry name" value="TYPE II SECRETION SYSTEM PROTEIN F-RELATED"/>
    <property type="match status" value="1"/>
</dbReference>
<evidence type="ECO:0000256" key="7">
    <source>
        <dbReference type="SAM" id="Phobius"/>
    </source>
</evidence>
<comment type="caution">
    <text evidence="9">The sequence shown here is derived from an EMBL/GenBank/DDBJ whole genome shotgun (WGS) entry which is preliminary data.</text>
</comment>
<feature type="transmembrane region" description="Helical" evidence="7">
    <location>
        <begin position="375"/>
        <end position="395"/>
    </location>
</feature>
<keyword evidence="5 7" id="KW-1133">Transmembrane helix</keyword>
<evidence type="ECO:0000256" key="3">
    <source>
        <dbReference type="ARBA" id="ARBA00022475"/>
    </source>
</evidence>
<feature type="transmembrane region" description="Helical" evidence="7">
    <location>
        <begin position="252"/>
        <end position="271"/>
    </location>
</feature>
<reference evidence="9" key="1">
    <citation type="journal article" date="2014" name="Int. J. Syst. Evol. Microbiol.">
        <title>Complete genome sequence of Corynebacterium casei LMG S-19264T (=DSM 44701T), isolated from a smear-ripened cheese.</title>
        <authorList>
            <consortium name="US DOE Joint Genome Institute (JGI-PGF)"/>
            <person name="Walter F."/>
            <person name="Albersmeier A."/>
            <person name="Kalinowski J."/>
            <person name="Ruckert C."/>
        </authorList>
    </citation>
    <scope>NUCLEOTIDE SEQUENCE</scope>
    <source>
        <strain evidence="9">JCM 31311</strain>
    </source>
</reference>
<keyword evidence="10" id="KW-1185">Reference proteome</keyword>
<dbReference type="InterPro" id="IPR003004">
    <property type="entry name" value="GspF/PilC"/>
</dbReference>
<evidence type="ECO:0000313" key="10">
    <source>
        <dbReference type="Proteomes" id="UP000603865"/>
    </source>
</evidence>
<protein>
    <submittedName>
        <fullName evidence="9">Secretion system protein</fullName>
    </submittedName>
</protein>
<keyword evidence="3" id="KW-1003">Cell membrane</keyword>
<dbReference type="Proteomes" id="UP000603865">
    <property type="component" value="Unassembled WGS sequence"/>
</dbReference>
<evidence type="ECO:0000256" key="2">
    <source>
        <dbReference type="ARBA" id="ARBA00005745"/>
    </source>
</evidence>
<dbReference type="EMBL" id="BMQL01000050">
    <property type="protein sequence ID" value="GGR30544.1"/>
    <property type="molecule type" value="Genomic_DNA"/>
</dbReference>
<dbReference type="RefSeq" id="WP_189092917.1">
    <property type="nucleotide sequence ID" value="NZ_BMQL01000050.1"/>
</dbReference>
<organism evidence="9 10">
    <name type="scientific">Deinococcus ruber</name>
    <dbReference type="NCBI Taxonomy" id="1848197"/>
    <lineage>
        <taxon>Bacteria</taxon>
        <taxon>Thermotogati</taxon>
        <taxon>Deinococcota</taxon>
        <taxon>Deinococci</taxon>
        <taxon>Deinococcales</taxon>
        <taxon>Deinococcaceae</taxon>
        <taxon>Deinococcus</taxon>
    </lineage>
</organism>
<sequence>MIWTYNAYDPSGQLRKGRIDAATADAARQSITAMGLAPTRIAKSQDIVLPWSKRNPSLKDKALFTQQFAQLLGGGVSQGEALAVAARTTTNAYLRQTVERIRRDVDDGEPIEEVFGKKEHAKAFDPVFVAFLRMGRASGNLARPLKELGEMYKWQLRITGMVKKGLTLPTIIMVACIVVTYFIMGNVVPTFMKILDGLHAELPPLTKAVKAISEVASNPLYTAGILLVLGLTVYSVLQYRKTPAGKLNTDTLLLRLIIVGPLLRTFILARISRSISVMLKNDIPLPETLQIAASIAGNALYAQHMHEICEAALVGNRMYPVLLQYPKEFPEQFALQFKAAEEKANLKETLSYLGEVYNDEVTNQVESLTATIEPVLMVMLGSVVGVIVVSVFLPMTSMMQALEK</sequence>
<dbReference type="AlphaFoldDB" id="A0A918FCJ7"/>
<feature type="domain" description="Type II secretion system protein GspF" evidence="8">
    <location>
        <begin position="272"/>
        <end position="394"/>
    </location>
</feature>
<dbReference type="PANTHER" id="PTHR30012">
    <property type="entry name" value="GENERAL SECRETION PATHWAY PROTEIN"/>
    <property type="match status" value="1"/>
</dbReference>
<dbReference type="Gene3D" id="1.20.81.30">
    <property type="entry name" value="Type II secretion system (T2SS), domain F"/>
    <property type="match status" value="2"/>
</dbReference>
<keyword evidence="6 7" id="KW-0472">Membrane</keyword>
<feature type="domain" description="Type II secretion system protein GspF" evidence="8">
    <location>
        <begin position="64"/>
        <end position="189"/>
    </location>
</feature>
<evidence type="ECO:0000256" key="1">
    <source>
        <dbReference type="ARBA" id="ARBA00004651"/>
    </source>
</evidence>
<accession>A0A918FCJ7</accession>
<evidence type="ECO:0000256" key="6">
    <source>
        <dbReference type="ARBA" id="ARBA00023136"/>
    </source>
</evidence>
<feature type="transmembrane region" description="Helical" evidence="7">
    <location>
        <begin position="166"/>
        <end position="184"/>
    </location>
</feature>
<name>A0A918FCJ7_9DEIO</name>
<reference evidence="9" key="2">
    <citation type="submission" date="2020-09" db="EMBL/GenBank/DDBJ databases">
        <authorList>
            <person name="Sun Q."/>
            <person name="Ohkuma M."/>
        </authorList>
    </citation>
    <scope>NUCLEOTIDE SEQUENCE</scope>
    <source>
        <strain evidence="9">JCM 31311</strain>
    </source>
</reference>
<keyword evidence="4 7" id="KW-0812">Transmembrane</keyword>
<dbReference type="InterPro" id="IPR042094">
    <property type="entry name" value="T2SS_GspF_sf"/>
</dbReference>
<evidence type="ECO:0000256" key="5">
    <source>
        <dbReference type="ARBA" id="ARBA00022989"/>
    </source>
</evidence>
<gene>
    <name evidence="9" type="ORF">GCM10008957_46600</name>
</gene>
<evidence type="ECO:0000256" key="4">
    <source>
        <dbReference type="ARBA" id="ARBA00022692"/>
    </source>
</evidence>
<proteinExistence type="inferred from homology"/>
<feature type="transmembrane region" description="Helical" evidence="7">
    <location>
        <begin position="220"/>
        <end position="240"/>
    </location>
</feature>
<comment type="subcellular location">
    <subcellularLocation>
        <location evidence="1">Cell membrane</location>
        <topology evidence="1">Multi-pass membrane protein</topology>
    </subcellularLocation>
</comment>